<evidence type="ECO:0000313" key="2">
    <source>
        <dbReference type="EMBL" id="KAJ7675557.1"/>
    </source>
</evidence>
<evidence type="ECO:0000313" key="3">
    <source>
        <dbReference type="Proteomes" id="UP001221757"/>
    </source>
</evidence>
<dbReference type="EMBL" id="JARKIE010000147">
    <property type="protein sequence ID" value="KAJ7675557.1"/>
    <property type="molecule type" value="Genomic_DNA"/>
</dbReference>
<protein>
    <submittedName>
        <fullName evidence="2">Uncharacterized protein</fullName>
    </submittedName>
</protein>
<gene>
    <name evidence="2" type="ORF">B0H17DRAFT_1140181</name>
</gene>
<feature type="region of interest" description="Disordered" evidence="1">
    <location>
        <begin position="92"/>
        <end position="124"/>
    </location>
</feature>
<sequence length="179" mass="19857">MLVDLTVYPTSAASLLDLVVQVELLCFCCDVARPYSILRASHLFVAFRLLDLKYDLDPVFNLVKLSFKLPTYRLTDYIGVLELKYIHSQGTGLDRDTRGCPEGPSTTNQLAKPPNGSEHYNTHNTNNINYQARKFGVPTRGDFESIKTVLGCLQRSQKVTGPIQADGVATVYASIPCNL</sequence>
<dbReference type="AlphaFoldDB" id="A0AAD7D2K2"/>
<comment type="caution">
    <text evidence="2">The sequence shown here is derived from an EMBL/GenBank/DDBJ whole genome shotgun (WGS) entry which is preliminary data.</text>
</comment>
<proteinExistence type="predicted"/>
<dbReference type="Proteomes" id="UP001221757">
    <property type="component" value="Unassembled WGS sequence"/>
</dbReference>
<reference evidence="2" key="1">
    <citation type="submission" date="2023-03" db="EMBL/GenBank/DDBJ databases">
        <title>Massive genome expansion in bonnet fungi (Mycena s.s.) driven by repeated elements and novel gene families across ecological guilds.</title>
        <authorList>
            <consortium name="Lawrence Berkeley National Laboratory"/>
            <person name="Harder C.B."/>
            <person name="Miyauchi S."/>
            <person name="Viragh M."/>
            <person name="Kuo A."/>
            <person name="Thoen E."/>
            <person name="Andreopoulos B."/>
            <person name="Lu D."/>
            <person name="Skrede I."/>
            <person name="Drula E."/>
            <person name="Henrissat B."/>
            <person name="Morin E."/>
            <person name="Kohler A."/>
            <person name="Barry K."/>
            <person name="LaButti K."/>
            <person name="Morin E."/>
            <person name="Salamov A."/>
            <person name="Lipzen A."/>
            <person name="Mereny Z."/>
            <person name="Hegedus B."/>
            <person name="Baldrian P."/>
            <person name="Stursova M."/>
            <person name="Weitz H."/>
            <person name="Taylor A."/>
            <person name="Grigoriev I.V."/>
            <person name="Nagy L.G."/>
            <person name="Martin F."/>
            <person name="Kauserud H."/>
        </authorList>
    </citation>
    <scope>NUCLEOTIDE SEQUENCE</scope>
    <source>
        <strain evidence="2">CBHHK067</strain>
    </source>
</reference>
<evidence type="ECO:0000256" key="1">
    <source>
        <dbReference type="SAM" id="MobiDB-lite"/>
    </source>
</evidence>
<accession>A0AAD7D2K2</accession>
<organism evidence="2 3">
    <name type="scientific">Mycena rosella</name>
    <name type="common">Pink bonnet</name>
    <name type="synonym">Agaricus rosellus</name>
    <dbReference type="NCBI Taxonomy" id="1033263"/>
    <lineage>
        <taxon>Eukaryota</taxon>
        <taxon>Fungi</taxon>
        <taxon>Dikarya</taxon>
        <taxon>Basidiomycota</taxon>
        <taxon>Agaricomycotina</taxon>
        <taxon>Agaricomycetes</taxon>
        <taxon>Agaricomycetidae</taxon>
        <taxon>Agaricales</taxon>
        <taxon>Marasmiineae</taxon>
        <taxon>Mycenaceae</taxon>
        <taxon>Mycena</taxon>
    </lineage>
</organism>
<keyword evidence="3" id="KW-1185">Reference proteome</keyword>
<name>A0AAD7D2K2_MYCRO</name>